<keyword evidence="2" id="KW-1185">Reference proteome</keyword>
<gene>
    <name evidence="1" type="ORF">CDD80_7615</name>
</gene>
<protein>
    <submittedName>
        <fullName evidence="1">Uncharacterized protein</fullName>
    </submittedName>
</protein>
<dbReference type="OrthoDB" id="10514407at2759"/>
<proteinExistence type="predicted"/>
<sequence length="92" mass="9598">MAKPLIADFVQAPSWTLINATPSSSLLVRAISVACVSASDPTSSPLPSAPRLTPCVASVRVGNSRHPASPVPPRWRSVAVDMEASVRPLLAL</sequence>
<evidence type="ECO:0000313" key="2">
    <source>
        <dbReference type="Proteomes" id="UP000226431"/>
    </source>
</evidence>
<dbReference type="EMBL" id="NJES01000997">
    <property type="protein sequence ID" value="PHH68304.1"/>
    <property type="molecule type" value="Genomic_DNA"/>
</dbReference>
<dbReference type="Proteomes" id="UP000226431">
    <property type="component" value="Unassembled WGS sequence"/>
</dbReference>
<reference evidence="1 2" key="1">
    <citation type="submission" date="2017-06" db="EMBL/GenBank/DDBJ databases">
        <title>Ant-infecting Ophiocordyceps genomes reveal a high diversity of potential behavioral manipulation genes and a possible major role for enterotoxins.</title>
        <authorList>
            <person name="De Bekker C."/>
            <person name="Evans H.C."/>
            <person name="Brachmann A."/>
            <person name="Hughes D.P."/>
        </authorList>
    </citation>
    <scope>NUCLEOTIDE SEQUENCE [LARGE SCALE GENOMIC DNA]</scope>
    <source>
        <strain evidence="1 2">Map16</strain>
    </source>
</reference>
<organism evidence="1 2">
    <name type="scientific">Ophiocordyceps camponoti-rufipedis</name>
    <dbReference type="NCBI Taxonomy" id="2004952"/>
    <lineage>
        <taxon>Eukaryota</taxon>
        <taxon>Fungi</taxon>
        <taxon>Dikarya</taxon>
        <taxon>Ascomycota</taxon>
        <taxon>Pezizomycotina</taxon>
        <taxon>Sordariomycetes</taxon>
        <taxon>Hypocreomycetidae</taxon>
        <taxon>Hypocreales</taxon>
        <taxon>Ophiocordycipitaceae</taxon>
        <taxon>Ophiocordyceps</taxon>
    </lineage>
</organism>
<comment type="caution">
    <text evidence="1">The sequence shown here is derived from an EMBL/GenBank/DDBJ whole genome shotgun (WGS) entry which is preliminary data.</text>
</comment>
<evidence type="ECO:0000313" key="1">
    <source>
        <dbReference type="EMBL" id="PHH68304.1"/>
    </source>
</evidence>
<accession>A0A2C5YMQ8</accession>
<dbReference type="AlphaFoldDB" id="A0A2C5YMQ8"/>
<name>A0A2C5YMQ8_9HYPO</name>